<evidence type="ECO:0000313" key="3">
    <source>
        <dbReference type="Proteomes" id="UP001460270"/>
    </source>
</evidence>
<dbReference type="EMBL" id="JBBPFD010000009">
    <property type="protein sequence ID" value="KAK7912484.1"/>
    <property type="molecule type" value="Genomic_DNA"/>
</dbReference>
<feature type="region of interest" description="Disordered" evidence="1">
    <location>
        <begin position="85"/>
        <end position="141"/>
    </location>
</feature>
<feature type="region of interest" description="Disordered" evidence="1">
    <location>
        <begin position="1"/>
        <end position="50"/>
    </location>
</feature>
<proteinExistence type="predicted"/>
<name>A0AAW0P1F5_9GOBI</name>
<protein>
    <submittedName>
        <fullName evidence="2">Uncharacterized protein</fullName>
    </submittedName>
</protein>
<organism evidence="2 3">
    <name type="scientific">Mugilogobius chulae</name>
    <name type="common">yellowstripe goby</name>
    <dbReference type="NCBI Taxonomy" id="88201"/>
    <lineage>
        <taxon>Eukaryota</taxon>
        <taxon>Metazoa</taxon>
        <taxon>Chordata</taxon>
        <taxon>Craniata</taxon>
        <taxon>Vertebrata</taxon>
        <taxon>Euteleostomi</taxon>
        <taxon>Actinopterygii</taxon>
        <taxon>Neopterygii</taxon>
        <taxon>Teleostei</taxon>
        <taxon>Neoteleostei</taxon>
        <taxon>Acanthomorphata</taxon>
        <taxon>Gobiaria</taxon>
        <taxon>Gobiiformes</taxon>
        <taxon>Gobioidei</taxon>
        <taxon>Gobiidae</taxon>
        <taxon>Gobionellinae</taxon>
        <taxon>Mugilogobius</taxon>
    </lineage>
</organism>
<reference evidence="3" key="1">
    <citation type="submission" date="2024-04" db="EMBL/GenBank/DDBJ databases">
        <title>Salinicola lusitanus LLJ914,a marine bacterium isolated from the Okinawa Trough.</title>
        <authorList>
            <person name="Li J."/>
        </authorList>
    </citation>
    <scope>NUCLEOTIDE SEQUENCE [LARGE SCALE GENOMIC DNA]</scope>
</reference>
<feature type="compositionally biased region" description="Polar residues" evidence="1">
    <location>
        <begin position="110"/>
        <end position="136"/>
    </location>
</feature>
<keyword evidence="3" id="KW-1185">Reference proteome</keyword>
<dbReference type="Proteomes" id="UP001460270">
    <property type="component" value="Unassembled WGS sequence"/>
</dbReference>
<sequence length="180" mass="20448">MHALKRGREEMTKKRERKKEEDSAQKCVVEDSSRGSLHVQRRTSVTWSSSQTTSRLQQSALCSVAHRLLGTVFCVVWRRTAASSHQMCDTKEEPEQELEESQCSHEQKPAATQVSATGVQQRPSGQYTHNSNSRSGISHHARTAPSEWLDDIYRAPKVFSISELFDKLLQDNTESVWKTC</sequence>
<evidence type="ECO:0000313" key="2">
    <source>
        <dbReference type="EMBL" id="KAK7912484.1"/>
    </source>
</evidence>
<evidence type="ECO:0000256" key="1">
    <source>
        <dbReference type="SAM" id="MobiDB-lite"/>
    </source>
</evidence>
<gene>
    <name evidence="2" type="ORF">WMY93_012695</name>
</gene>
<dbReference type="AlphaFoldDB" id="A0AAW0P1F5"/>
<feature type="compositionally biased region" description="Basic and acidic residues" evidence="1">
    <location>
        <begin position="1"/>
        <end position="33"/>
    </location>
</feature>
<comment type="caution">
    <text evidence="2">The sequence shown here is derived from an EMBL/GenBank/DDBJ whole genome shotgun (WGS) entry which is preliminary data.</text>
</comment>
<accession>A0AAW0P1F5</accession>